<dbReference type="Pfam" id="PF01841">
    <property type="entry name" value="Transglut_core"/>
    <property type="match status" value="1"/>
</dbReference>
<proteinExistence type="predicted"/>
<dbReference type="EMBL" id="JBHRWW010000006">
    <property type="protein sequence ID" value="MFC3688721.1"/>
    <property type="molecule type" value="Genomic_DNA"/>
</dbReference>
<dbReference type="Proteomes" id="UP001595685">
    <property type="component" value="Unassembled WGS sequence"/>
</dbReference>
<dbReference type="InterPro" id="IPR002931">
    <property type="entry name" value="Transglutaminase-like"/>
</dbReference>
<accession>A0ABV7WFU8</accession>
<keyword evidence="4" id="KW-1185">Reference proteome</keyword>
<evidence type="ECO:0000256" key="1">
    <source>
        <dbReference type="SAM" id="MobiDB-lite"/>
    </source>
</evidence>
<name>A0ABV7WFU8_9MICO</name>
<sequence length="265" mass="28360">MTSRALTPWASRAGRRRSATAPADDGCPGSTDATRILDHTSAEVRSLLRDCTGSTARDDVAGVLRVAHGLVAQRIRPVYAVDEAQPVSRTLRSGRGSCSQRLAVLEAVARAVDVPTRSRGLLLDGRFWYLRFPGLRAVVPDEVVLAWPEFRVDGVWLDSSALLGAPDLHSDSGGRFTNVGEETLFEAVGRGAVRWDEVPGPTTDGHDQPQVGCSTCSLAGWVLAELGRYGSRDELFAAHGQTLCWPARTAAEPVLSRWSAGATAS</sequence>
<feature type="region of interest" description="Disordered" evidence="1">
    <location>
        <begin position="1"/>
        <end position="34"/>
    </location>
</feature>
<evidence type="ECO:0000259" key="2">
    <source>
        <dbReference type="Pfam" id="PF01841"/>
    </source>
</evidence>
<comment type="caution">
    <text evidence="3">The sequence shown here is derived from an EMBL/GenBank/DDBJ whole genome shotgun (WGS) entry which is preliminary data.</text>
</comment>
<evidence type="ECO:0000313" key="4">
    <source>
        <dbReference type="Proteomes" id="UP001595685"/>
    </source>
</evidence>
<dbReference type="RefSeq" id="WP_340290799.1">
    <property type="nucleotide sequence ID" value="NZ_JBBEOI010000023.1"/>
</dbReference>
<gene>
    <name evidence="3" type="ORF">ACFOLH_10240</name>
</gene>
<organism evidence="3 4">
    <name type="scientific">Aquipuribacter hungaricus</name>
    <dbReference type="NCBI Taxonomy" id="545624"/>
    <lineage>
        <taxon>Bacteria</taxon>
        <taxon>Bacillati</taxon>
        <taxon>Actinomycetota</taxon>
        <taxon>Actinomycetes</taxon>
        <taxon>Micrococcales</taxon>
        <taxon>Intrasporangiaceae</taxon>
        <taxon>Aquipuribacter</taxon>
    </lineage>
</organism>
<reference evidence="4" key="1">
    <citation type="journal article" date="2019" name="Int. J. Syst. Evol. Microbiol.">
        <title>The Global Catalogue of Microorganisms (GCM) 10K type strain sequencing project: providing services to taxonomists for standard genome sequencing and annotation.</title>
        <authorList>
            <consortium name="The Broad Institute Genomics Platform"/>
            <consortium name="The Broad Institute Genome Sequencing Center for Infectious Disease"/>
            <person name="Wu L."/>
            <person name="Ma J."/>
        </authorList>
    </citation>
    <scope>NUCLEOTIDE SEQUENCE [LARGE SCALE GENOMIC DNA]</scope>
    <source>
        <strain evidence="4">NCAIM B.02333</strain>
    </source>
</reference>
<evidence type="ECO:0000313" key="3">
    <source>
        <dbReference type="EMBL" id="MFC3688721.1"/>
    </source>
</evidence>
<feature type="domain" description="Transglutaminase-like" evidence="2">
    <location>
        <begin position="75"/>
        <end position="157"/>
    </location>
</feature>
<protein>
    <submittedName>
        <fullName evidence="3">Transglutaminase domain-containing protein</fullName>
    </submittedName>
</protein>